<evidence type="ECO:0000313" key="7">
    <source>
        <dbReference type="EMBL" id="TDK04975.1"/>
    </source>
</evidence>
<evidence type="ECO:0000313" key="4">
    <source>
        <dbReference type="EMBL" id="RDT87918.1"/>
    </source>
</evidence>
<organism evidence="5 10">
    <name type="scientific">Klebsiella pneumoniae</name>
    <dbReference type="NCBI Taxonomy" id="573"/>
    <lineage>
        <taxon>Bacteria</taxon>
        <taxon>Pseudomonadati</taxon>
        <taxon>Pseudomonadota</taxon>
        <taxon>Gammaproteobacteria</taxon>
        <taxon>Enterobacterales</taxon>
        <taxon>Enterobacteriaceae</taxon>
        <taxon>Klebsiella/Raoultella group</taxon>
        <taxon>Klebsiella</taxon>
        <taxon>Klebsiella pneumoniae complex</taxon>
    </lineage>
</organism>
<evidence type="ECO:0000313" key="5">
    <source>
        <dbReference type="EMBL" id="ROG95788.1"/>
    </source>
</evidence>
<reference evidence="3" key="4">
    <citation type="submission" date="2018-08" db="EMBL/GenBank/DDBJ databases">
        <title>Klebsiella pneumoniae genome sequencing and assembly.</title>
        <authorList>
            <person name="Martins R.C.R."/>
            <person name="Perdigao-Neto L.V."/>
            <person name="Costa S.F."/>
            <person name="Levin A.S.S."/>
        </authorList>
    </citation>
    <scope>NUCLEOTIDE SEQUENCE</scope>
    <source>
        <strain evidence="3">BC_5001</strain>
    </source>
</reference>
<evidence type="ECO:0000313" key="6">
    <source>
        <dbReference type="EMBL" id="RRF08881.1"/>
    </source>
</evidence>
<evidence type="ECO:0000256" key="1">
    <source>
        <dbReference type="SAM" id="MobiDB-lite"/>
    </source>
</evidence>
<gene>
    <name evidence="5" type="ORF">BL124_00015320</name>
    <name evidence="2" type="ORF">CP554_18275</name>
    <name evidence="3" type="ORF">DM078_23795</name>
    <name evidence="4" type="ORF">DW286_20140</name>
    <name evidence="7" type="ORF">E1814_05420</name>
    <name evidence="6" type="ORF">EAO17_23215</name>
</gene>
<feature type="region of interest" description="Disordered" evidence="1">
    <location>
        <begin position="44"/>
        <end position="67"/>
    </location>
</feature>
<dbReference type="AlphaFoldDB" id="A0A231WKG1"/>
<accession>A0A231WKG1</accession>
<dbReference type="Proteomes" id="UP000254657">
    <property type="component" value="Unassembled WGS sequence"/>
</dbReference>
<comment type="caution">
    <text evidence="5">The sequence shown here is derived from an EMBL/GenBank/DDBJ whole genome shotgun (WGS) entry which is preliminary data.</text>
</comment>
<reference evidence="7 11" key="8">
    <citation type="submission" date="2019-03" db="EMBL/GenBank/DDBJ databases">
        <title>Multidrug-Resistant Klebsiella pneumoniae Clinical Bloodstream Isolates in Shanghai, China.</title>
        <authorList>
            <person name="Wang S."/>
        </authorList>
    </citation>
    <scope>NUCLEOTIDE SEQUENCE [LARGE SCALE GENOMIC DNA]</scope>
    <source>
        <strain evidence="7 11">RJ1071</strain>
    </source>
</reference>
<dbReference type="EMBL" id="QRCF01000025">
    <property type="protein sequence ID" value="RDT87918.1"/>
    <property type="molecule type" value="Genomic_DNA"/>
</dbReference>
<evidence type="ECO:0000313" key="3">
    <source>
        <dbReference type="EMBL" id="RBZ17958.1"/>
    </source>
</evidence>
<dbReference type="EMBL" id="QOHW01000026">
    <property type="protein sequence ID" value="RBZ17958.1"/>
    <property type="molecule type" value="Genomic_DNA"/>
</dbReference>
<reference evidence="3" key="3">
    <citation type="submission" date="2018-07" db="EMBL/GenBank/DDBJ databases">
        <authorList>
            <person name="Martins R.C."/>
            <person name="Perdigao-Neto L.V."/>
            <person name="Costa S.F."/>
            <person name="Levin A.S.S."/>
        </authorList>
    </citation>
    <scope>NUCLEOTIDE SEQUENCE</scope>
    <source>
        <strain evidence="3">BC_5001</strain>
    </source>
</reference>
<evidence type="ECO:0000313" key="2">
    <source>
        <dbReference type="EMBL" id="PVU61208.1"/>
    </source>
</evidence>
<reference evidence="2 8" key="1">
    <citation type="submission" date="2017-09" db="EMBL/GenBank/DDBJ databases">
        <title>Molecular Epidemiology of Livestock-Associated Methicillin Resistant Staphylococcus aureus (LA-MRSA) and Extended-Spectrum Beta-Lactamase (ESBL)-Producing Enterobacteriaceae in Pigs and Exposed Workers in Cameroon and South Africa.</title>
        <authorList>
            <person name="Founou L."/>
            <person name="Founou R.C."/>
            <person name="Allam M."/>
            <person name="Ismail A."/>
            <person name="Essack S.Y."/>
        </authorList>
    </citation>
    <scope>NUCLEOTIDE SEQUENCE [LARGE SCALE GENOMIC DNA]</scope>
    <source>
        <strain evidence="2 8">HH516E4IA</strain>
    </source>
</reference>
<reference evidence="5 10" key="6">
    <citation type="submission" date="2018-10" db="EMBL/GenBank/DDBJ databases">
        <authorList>
            <person name="Vanduin D."/>
            <person name="Fouts D."/>
            <person name="Wright M."/>
            <person name="Sutton G."/>
            <person name="Nguyen K."/>
            <person name="Kreiswirth B."/>
            <person name="Chen L."/>
            <person name="Rojas L."/>
            <person name="Hujer A."/>
            <person name="Hujer K."/>
            <person name="Bonomo R."/>
            <person name="Adams M."/>
        </authorList>
    </citation>
    <scope>NUCLEOTIDE SEQUENCE [LARGE SCALE GENOMIC DNA]</scope>
    <source>
        <strain evidence="5 10">CRK0165</strain>
    </source>
</reference>
<dbReference type="Proteomes" id="UP000275975">
    <property type="component" value="Unassembled WGS sequence"/>
</dbReference>
<dbReference type="Proteomes" id="UP000294951">
    <property type="component" value="Unassembled WGS sequence"/>
</dbReference>
<sequence>MCWPAPVIRRAIWFSPEVKIPGGATAYRGYIAVRFGSPEKAQCAASGKIPGDNKQTLRRHEINAFPD</sequence>
<name>A0A231WKG1_KLEPN</name>
<dbReference type="EMBL" id="MPYG04000106">
    <property type="protein sequence ID" value="ROG95788.1"/>
    <property type="molecule type" value="Genomic_DNA"/>
</dbReference>
<protein>
    <submittedName>
        <fullName evidence="5">Uncharacterized protein</fullName>
    </submittedName>
</protein>
<feature type="compositionally biased region" description="Basic and acidic residues" evidence="1">
    <location>
        <begin position="58"/>
        <end position="67"/>
    </location>
</feature>
<reference evidence="4" key="2">
    <citation type="submission" date="2018-07" db="EMBL/GenBank/DDBJ databases">
        <title>Draft genome sequence of Klebsiella pneumoniae K293.</title>
        <authorList>
            <person name="He F."/>
        </authorList>
    </citation>
    <scope>NUCLEOTIDE SEQUENCE</scope>
    <source>
        <strain evidence="4">K293</strain>
    </source>
</reference>
<evidence type="ECO:0000313" key="8">
    <source>
        <dbReference type="Proteomes" id="UP000245817"/>
    </source>
</evidence>
<dbReference type="Proteomes" id="UP000245817">
    <property type="component" value="Unassembled WGS sequence"/>
</dbReference>
<dbReference type="Proteomes" id="UP000283322">
    <property type="component" value="Unassembled WGS sequence"/>
</dbReference>
<evidence type="ECO:0000313" key="9">
    <source>
        <dbReference type="Proteomes" id="UP000275975"/>
    </source>
</evidence>
<dbReference type="EMBL" id="SMTN01000004">
    <property type="protein sequence ID" value="TDK04975.1"/>
    <property type="molecule type" value="Genomic_DNA"/>
</dbReference>
<dbReference type="EMBL" id="RDAM01000001">
    <property type="protein sequence ID" value="RRF08881.1"/>
    <property type="molecule type" value="Genomic_DNA"/>
</dbReference>
<evidence type="ECO:0000313" key="10">
    <source>
        <dbReference type="Proteomes" id="UP000283322"/>
    </source>
</evidence>
<reference evidence="6" key="5">
    <citation type="submission" date="2018-10" db="EMBL/GenBank/DDBJ databases">
        <authorList>
            <person name="Fan Y."/>
            <person name="Timp W."/>
            <person name="Bergman Y."/>
            <person name="Tamma P."/>
            <person name="Simner P."/>
        </authorList>
    </citation>
    <scope>NUCLEOTIDE SEQUENCE</scope>
    <source>
        <strain evidence="6">KLPN_104</strain>
    </source>
</reference>
<dbReference type="Proteomes" id="UP000253559">
    <property type="component" value="Unassembled WGS sequence"/>
</dbReference>
<dbReference type="EMBL" id="PCFF01000022">
    <property type="protein sequence ID" value="PVU61208.1"/>
    <property type="molecule type" value="Genomic_DNA"/>
</dbReference>
<evidence type="ECO:0000313" key="11">
    <source>
        <dbReference type="Proteomes" id="UP000294951"/>
    </source>
</evidence>
<reference evidence="6 9" key="7">
    <citation type="journal article" date="2019" name="Antimicrob. Agents Chemother.">
        <title>Applying Rapid Whole Genome Sequencing to Predict Phenotypic Antimicrobial Susceptibility Testing Results Among Carbapenem-Resistant Klebsiella pneumoniae Clinical Isolates.</title>
        <authorList>
            <person name="Tamma P.D."/>
            <person name="Fan Y."/>
            <person name="Bergman Y."/>
            <person name="Pertea G."/>
            <person name="Kazmi A."/>
            <person name="Lewis S."/>
            <person name="Carroll K.C."/>
            <person name="Schatz M.C."/>
            <person name="Timp W."/>
            <person name="Simner P.J."/>
        </authorList>
    </citation>
    <scope>NUCLEOTIDE SEQUENCE [LARGE SCALE GENOMIC DNA]</scope>
    <source>
        <strain evidence="6 9">KLPN_104</strain>
    </source>
</reference>
<proteinExistence type="predicted"/>